<dbReference type="EMBL" id="LR593887">
    <property type="protein sequence ID" value="VTS04198.1"/>
    <property type="molecule type" value="Genomic_DNA"/>
</dbReference>
<name>A0A6C2YQN2_9BACT</name>
<evidence type="ECO:0000313" key="2">
    <source>
        <dbReference type="Proteomes" id="UP000464378"/>
    </source>
</evidence>
<protein>
    <submittedName>
        <fullName evidence="1">Uncharacterized protein</fullName>
    </submittedName>
</protein>
<proteinExistence type="predicted"/>
<dbReference type="KEGG" id="tim:GMBLW1_05470"/>
<sequence length="65" mass="7109">MFLWMSEIESVPGNLQSPVGFRASNLQREPKQTGCQSGSIATILFAGLEFMRIQLGDPITIGEPL</sequence>
<keyword evidence="2" id="KW-1185">Reference proteome</keyword>
<dbReference type="EMBL" id="LR586016">
    <property type="protein sequence ID" value="VIP03413.1"/>
    <property type="molecule type" value="Genomic_DNA"/>
</dbReference>
<organism evidence="1">
    <name type="scientific">Tuwongella immobilis</name>
    <dbReference type="NCBI Taxonomy" id="692036"/>
    <lineage>
        <taxon>Bacteria</taxon>
        <taxon>Pseudomonadati</taxon>
        <taxon>Planctomycetota</taxon>
        <taxon>Planctomycetia</taxon>
        <taxon>Gemmatales</taxon>
        <taxon>Gemmataceae</taxon>
        <taxon>Tuwongella</taxon>
    </lineage>
</organism>
<reference evidence="1" key="1">
    <citation type="submission" date="2019-04" db="EMBL/GenBank/DDBJ databases">
        <authorList>
            <consortium name="Science for Life Laboratories"/>
        </authorList>
    </citation>
    <scope>NUCLEOTIDE SEQUENCE</scope>
    <source>
        <strain evidence="1">MBLW1</strain>
    </source>
</reference>
<gene>
    <name evidence="1" type="ORF">GMBLW1_05470</name>
</gene>
<dbReference type="Proteomes" id="UP000464378">
    <property type="component" value="Chromosome"/>
</dbReference>
<dbReference type="InParanoid" id="A0A6C2YQN2"/>
<accession>A0A6C2YQN2</accession>
<evidence type="ECO:0000313" key="1">
    <source>
        <dbReference type="EMBL" id="VIP03413.1"/>
    </source>
</evidence>
<dbReference type="AlphaFoldDB" id="A0A6C2YQN2"/>